<evidence type="ECO:0000313" key="4">
    <source>
        <dbReference type="Proteomes" id="UP000515663"/>
    </source>
</evidence>
<evidence type="ECO:0000313" key="3">
    <source>
        <dbReference type="EMBL" id="QMT00780.1"/>
    </source>
</evidence>
<sequence length="348" mass="37288">MTCLVIGGNGFLGSRLVRHLVDTGEPVRVLTRATSDLRTLSGLDVEHVTGELFDADAVRSAMDDCDVVFHCAVDTRAWLRDPAPLYRTNVDALRAVLDVAATQPLRKFVFTSTVATIGRVHGRPATEDDAFNWSGHAPEYVKSRVAAEDLLLGYARDGAVPGVAMCVANTYGPGDWQPTPHGSFVAGAALGKLPFTIRGCRAESVGVDDAARALALAADRGEVGERYIVAERSIDIEEIVAVAARTAGREPPRLVLTKPALYACGALGSARATVTRKPVRLTVPSVRLMHFMSEMDHSKAERDLGWQPGPVTDAIAEGAQFWIERRAARPHSRTPADAPSAEPPPPAE</sequence>
<gene>
    <name evidence="3" type="ORF">H1R19_18115</name>
</gene>
<reference evidence="4" key="1">
    <citation type="submission" date="2020-07" db="EMBL/GenBank/DDBJ databases">
        <title>novel species isolated from the respiratory tract of Marmot.</title>
        <authorList>
            <person name="Zhang G."/>
        </authorList>
    </citation>
    <scope>NUCLEOTIDE SEQUENCE [LARGE SCALE GENOMIC DNA]</scope>
    <source>
        <strain evidence="4">686</strain>
    </source>
</reference>
<dbReference type="InterPro" id="IPR051783">
    <property type="entry name" value="NAD(P)-dependent_oxidoreduct"/>
</dbReference>
<dbReference type="AlphaFoldDB" id="A0A7D7LQH7"/>
<organism evidence="3 4">
    <name type="scientific">Gordonia jinghuaiqii</name>
    <dbReference type="NCBI Taxonomy" id="2758710"/>
    <lineage>
        <taxon>Bacteria</taxon>
        <taxon>Bacillati</taxon>
        <taxon>Actinomycetota</taxon>
        <taxon>Actinomycetes</taxon>
        <taxon>Mycobacteriales</taxon>
        <taxon>Gordoniaceae</taxon>
        <taxon>Gordonia</taxon>
    </lineage>
</organism>
<dbReference type="KEGG" id="gji:H1R19_18115"/>
<dbReference type="InterPro" id="IPR036291">
    <property type="entry name" value="NAD(P)-bd_dom_sf"/>
</dbReference>
<name>A0A7D7LQH7_9ACTN</name>
<proteinExistence type="predicted"/>
<feature type="domain" description="NAD-dependent epimerase/dehydratase" evidence="2">
    <location>
        <begin position="4"/>
        <end position="229"/>
    </location>
</feature>
<dbReference type="GO" id="GO:0004029">
    <property type="term" value="F:aldehyde dehydrogenase (NAD+) activity"/>
    <property type="evidence" value="ECO:0007669"/>
    <property type="project" value="TreeGrafter"/>
</dbReference>
<dbReference type="PANTHER" id="PTHR48079">
    <property type="entry name" value="PROTEIN YEEZ"/>
    <property type="match status" value="1"/>
</dbReference>
<dbReference type="Gene3D" id="3.40.50.720">
    <property type="entry name" value="NAD(P)-binding Rossmann-like Domain"/>
    <property type="match status" value="1"/>
</dbReference>
<feature type="region of interest" description="Disordered" evidence="1">
    <location>
        <begin position="326"/>
        <end position="348"/>
    </location>
</feature>
<dbReference type="Proteomes" id="UP000515663">
    <property type="component" value="Chromosome"/>
</dbReference>
<dbReference type="PANTHER" id="PTHR48079:SF6">
    <property type="entry name" value="NAD(P)-BINDING DOMAIN-CONTAINING PROTEIN-RELATED"/>
    <property type="match status" value="1"/>
</dbReference>
<evidence type="ECO:0000256" key="1">
    <source>
        <dbReference type="SAM" id="MobiDB-lite"/>
    </source>
</evidence>
<dbReference type="InterPro" id="IPR001509">
    <property type="entry name" value="Epimerase_deHydtase"/>
</dbReference>
<protein>
    <submittedName>
        <fullName evidence="3">NAD-dependent epimerase/dehydratase family protein</fullName>
    </submittedName>
</protein>
<keyword evidence="4" id="KW-1185">Reference proteome</keyword>
<dbReference type="SUPFAM" id="SSF51735">
    <property type="entry name" value="NAD(P)-binding Rossmann-fold domains"/>
    <property type="match status" value="1"/>
</dbReference>
<dbReference type="Pfam" id="PF01370">
    <property type="entry name" value="Epimerase"/>
    <property type="match status" value="1"/>
</dbReference>
<dbReference type="EMBL" id="CP059491">
    <property type="protein sequence ID" value="QMT00780.1"/>
    <property type="molecule type" value="Genomic_DNA"/>
</dbReference>
<dbReference type="RefSeq" id="WP_219849733.1">
    <property type="nucleotide sequence ID" value="NZ_CP059491.1"/>
</dbReference>
<accession>A0A7D7LQH7</accession>
<evidence type="ECO:0000259" key="2">
    <source>
        <dbReference type="Pfam" id="PF01370"/>
    </source>
</evidence>
<dbReference type="GO" id="GO:0005737">
    <property type="term" value="C:cytoplasm"/>
    <property type="evidence" value="ECO:0007669"/>
    <property type="project" value="TreeGrafter"/>
</dbReference>